<evidence type="ECO:0000259" key="4">
    <source>
        <dbReference type="PROSITE" id="PS50042"/>
    </source>
</evidence>
<dbReference type="PANTHER" id="PTHR24567">
    <property type="entry name" value="CRP FAMILY TRANSCRIPTIONAL REGULATORY PROTEIN"/>
    <property type="match status" value="1"/>
</dbReference>
<accession>A0A326RXB6</accession>
<dbReference type="SMART" id="SM00419">
    <property type="entry name" value="HTH_CRP"/>
    <property type="match status" value="1"/>
</dbReference>
<dbReference type="AlphaFoldDB" id="A0A326RXB6"/>
<dbReference type="GO" id="GO:0005829">
    <property type="term" value="C:cytosol"/>
    <property type="evidence" value="ECO:0007669"/>
    <property type="project" value="TreeGrafter"/>
</dbReference>
<dbReference type="Proteomes" id="UP000248917">
    <property type="component" value="Unassembled WGS sequence"/>
</dbReference>
<dbReference type="PROSITE" id="PS51063">
    <property type="entry name" value="HTH_CRP_2"/>
    <property type="match status" value="1"/>
</dbReference>
<dbReference type="InterPro" id="IPR036390">
    <property type="entry name" value="WH_DNA-bd_sf"/>
</dbReference>
<keyword evidence="2" id="KW-0238">DNA-binding</keyword>
<evidence type="ECO:0000256" key="3">
    <source>
        <dbReference type="ARBA" id="ARBA00023163"/>
    </source>
</evidence>
<dbReference type="Gene3D" id="1.10.10.10">
    <property type="entry name" value="Winged helix-like DNA-binding domain superfamily/Winged helix DNA-binding domain"/>
    <property type="match status" value="1"/>
</dbReference>
<feature type="domain" description="Cyclic nucleotide-binding" evidence="4">
    <location>
        <begin position="16"/>
        <end position="121"/>
    </location>
</feature>
<dbReference type="EMBL" id="QKTX01000001">
    <property type="protein sequence ID" value="PZV87195.1"/>
    <property type="molecule type" value="Genomic_DNA"/>
</dbReference>
<evidence type="ECO:0000259" key="5">
    <source>
        <dbReference type="PROSITE" id="PS51063"/>
    </source>
</evidence>
<feature type="domain" description="HTH crp-type" evidence="5">
    <location>
        <begin position="152"/>
        <end position="225"/>
    </location>
</feature>
<evidence type="ECO:0000256" key="2">
    <source>
        <dbReference type="ARBA" id="ARBA00023125"/>
    </source>
</evidence>
<dbReference type="InterPro" id="IPR012318">
    <property type="entry name" value="HTH_CRP"/>
</dbReference>
<evidence type="ECO:0000313" key="7">
    <source>
        <dbReference type="Proteomes" id="UP000248917"/>
    </source>
</evidence>
<dbReference type="Gene3D" id="2.60.120.10">
    <property type="entry name" value="Jelly Rolls"/>
    <property type="match status" value="1"/>
</dbReference>
<dbReference type="InterPro" id="IPR036388">
    <property type="entry name" value="WH-like_DNA-bd_sf"/>
</dbReference>
<dbReference type="InterPro" id="IPR014710">
    <property type="entry name" value="RmlC-like_jellyroll"/>
</dbReference>
<keyword evidence="1" id="KW-0805">Transcription regulation</keyword>
<comment type="caution">
    <text evidence="6">The sequence shown here is derived from an EMBL/GenBank/DDBJ whole genome shotgun (WGS) entry which is preliminary data.</text>
</comment>
<evidence type="ECO:0000256" key="1">
    <source>
        <dbReference type="ARBA" id="ARBA00023015"/>
    </source>
</evidence>
<dbReference type="OrthoDB" id="9788438at2"/>
<dbReference type="SMART" id="SM00100">
    <property type="entry name" value="cNMP"/>
    <property type="match status" value="1"/>
</dbReference>
<dbReference type="Pfam" id="PF13545">
    <property type="entry name" value="HTH_Crp_2"/>
    <property type="match status" value="1"/>
</dbReference>
<dbReference type="GO" id="GO:0003677">
    <property type="term" value="F:DNA binding"/>
    <property type="evidence" value="ECO:0007669"/>
    <property type="project" value="UniProtKB-KW"/>
</dbReference>
<name>A0A326RXB6_9BACT</name>
<sequence>MVIEEVKYWHIKNHQLFWFLNQEQIRQLCILANFKKAQKGEVLEFVQPGQHYIYLLKKGNLKVVQVDEEGNELIVDIIKQGELFGELESSGGKSNTYEYAQVLTDKVVLCRFSKSDFERLLLEFPQMALSYTKLVGLRLKKIQNRYSNLFFLKAKDRLVFFLKEWAESEGEKMEKGIKLTNYLTHKDIAQIICAARQTTTQFFNEWENEGVLHYSRKEIIIKDLHRLK</sequence>
<dbReference type="InterPro" id="IPR018490">
    <property type="entry name" value="cNMP-bd_dom_sf"/>
</dbReference>
<gene>
    <name evidence="6" type="ORF">CLV31_10167</name>
</gene>
<keyword evidence="7" id="KW-1185">Reference proteome</keyword>
<dbReference type="SUPFAM" id="SSF51206">
    <property type="entry name" value="cAMP-binding domain-like"/>
    <property type="match status" value="1"/>
</dbReference>
<dbReference type="CDD" id="cd00038">
    <property type="entry name" value="CAP_ED"/>
    <property type="match status" value="1"/>
</dbReference>
<dbReference type="GO" id="GO:0003700">
    <property type="term" value="F:DNA-binding transcription factor activity"/>
    <property type="evidence" value="ECO:0007669"/>
    <property type="project" value="TreeGrafter"/>
</dbReference>
<keyword evidence="3" id="KW-0804">Transcription</keyword>
<dbReference type="SUPFAM" id="SSF46785">
    <property type="entry name" value="Winged helix' DNA-binding domain"/>
    <property type="match status" value="1"/>
</dbReference>
<proteinExistence type="predicted"/>
<dbReference type="Pfam" id="PF00027">
    <property type="entry name" value="cNMP_binding"/>
    <property type="match status" value="1"/>
</dbReference>
<evidence type="ECO:0000313" key="6">
    <source>
        <dbReference type="EMBL" id="PZV87195.1"/>
    </source>
</evidence>
<dbReference type="InterPro" id="IPR000595">
    <property type="entry name" value="cNMP-bd_dom"/>
</dbReference>
<dbReference type="PROSITE" id="PS50042">
    <property type="entry name" value="CNMP_BINDING_3"/>
    <property type="match status" value="1"/>
</dbReference>
<organism evidence="6 7">
    <name type="scientific">Algoriphagus aquaeductus</name>
    <dbReference type="NCBI Taxonomy" id="475299"/>
    <lineage>
        <taxon>Bacteria</taxon>
        <taxon>Pseudomonadati</taxon>
        <taxon>Bacteroidota</taxon>
        <taxon>Cytophagia</taxon>
        <taxon>Cytophagales</taxon>
        <taxon>Cyclobacteriaceae</taxon>
        <taxon>Algoriphagus</taxon>
    </lineage>
</organism>
<dbReference type="PANTHER" id="PTHR24567:SF74">
    <property type="entry name" value="HTH-TYPE TRANSCRIPTIONAL REGULATOR ARCR"/>
    <property type="match status" value="1"/>
</dbReference>
<dbReference type="InterPro" id="IPR050397">
    <property type="entry name" value="Env_Response_Regulators"/>
</dbReference>
<protein>
    <submittedName>
        <fullName evidence="6">CRP/FNR family transcriptional regulator</fullName>
    </submittedName>
</protein>
<reference evidence="6 7" key="1">
    <citation type="submission" date="2018-06" db="EMBL/GenBank/DDBJ databases">
        <title>Genomic Encyclopedia of Archaeal and Bacterial Type Strains, Phase II (KMG-II): from individual species to whole genera.</title>
        <authorList>
            <person name="Goeker M."/>
        </authorList>
    </citation>
    <scope>NUCLEOTIDE SEQUENCE [LARGE SCALE GENOMIC DNA]</scope>
    <source>
        <strain evidence="6 7">T4</strain>
    </source>
</reference>